<proteinExistence type="predicted"/>
<dbReference type="OrthoDB" id="271111at2759"/>
<dbReference type="PANTHER" id="PTHR13298:SF11">
    <property type="entry name" value="RAPAMYCIN-INSENSITIVE COMPANION OF MTOR"/>
    <property type="match status" value="1"/>
</dbReference>
<name>A0A432ZZT3_9FUNG</name>
<dbReference type="PANTHER" id="PTHR13298">
    <property type="entry name" value="CYTOSOLIC REGULATOR PIANISSIMO"/>
    <property type="match status" value="1"/>
</dbReference>
<protein>
    <recommendedName>
        <fullName evidence="1">Rapamycin-insensitive companion of mTOR N-terminal domain-containing protein</fullName>
    </recommendedName>
</protein>
<dbReference type="EMBL" id="RBNI01024128">
    <property type="protein sequence ID" value="RUO96001.1"/>
    <property type="molecule type" value="Genomic_DNA"/>
</dbReference>
<evidence type="ECO:0000313" key="2">
    <source>
        <dbReference type="EMBL" id="RUO96001.1"/>
    </source>
</evidence>
<reference evidence="2 3" key="1">
    <citation type="journal article" date="2018" name="New Phytol.">
        <title>Phylogenomics of Endogonaceae and evolution of mycorrhizas within Mucoromycota.</title>
        <authorList>
            <person name="Chang Y."/>
            <person name="Desiro A."/>
            <person name="Na H."/>
            <person name="Sandor L."/>
            <person name="Lipzen A."/>
            <person name="Clum A."/>
            <person name="Barry K."/>
            <person name="Grigoriev I.V."/>
            <person name="Martin F.M."/>
            <person name="Stajich J.E."/>
            <person name="Smith M.E."/>
            <person name="Bonito G."/>
            <person name="Spatafora J.W."/>
        </authorList>
    </citation>
    <scope>NUCLEOTIDE SEQUENCE [LARGE SCALE GENOMIC DNA]</scope>
    <source>
        <strain evidence="2 3">GMNB39</strain>
    </source>
</reference>
<dbReference type="InterPro" id="IPR028268">
    <property type="entry name" value="Pianissimo_fam"/>
</dbReference>
<organism evidence="2 3">
    <name type="scientific">Jimgerdemannia flammicorona</name>
    <dbReference type="NCBI Taxonomy" id="994334"/>
    <lineage>
        <taxon>Eukaryota</taxon>
        <taxon>Fungi</taxon>
        <taxon>Fungi incertae sedis</taxon>
        <taxon>Mucoromycota</taxon>
        <taxon>Mucoromycotina</taxon>
        <taxon>Endogonomycetes</taxon>
        <taxon>Endogonales</taxon>
        <taxon>Endogonaceae</taxon>
        <taxon>Jimgerdemannia</taxon>
    </lineage>
</organism>
<evidence type="ECO:0000259" key="1">
    <source>
        <dbReference type="Pfam" id="PF14664"/>
    </source>
</evidence>
<keyword evidence="3" id="KW-1185">Reference proteome</keyword>
<gene>
    <name evidence="2" type="ORF">BC936DRAFT_142818</name>
</gene>
<feature type="domain" description="Rapamycin-insensitive companion of mTOR N-terminal" evidence="1">
    <location>
        <begin position="2"/>
        <end position="64"/>
    </location>
</feature>
<dbReference type="AlphaFoldDB" id="A0A432ZZT3"/>
<comment type="caution">
    <text evidence="2">The sequence shown here is derived from an EMBL/GenBank/DDBJ whole genome shotgun (WGS) entry which is preliminary data.</text>
</comment>
<evidence type="ECO:0000313" key="3">
    <source>
        <dbReference type="Proteomes" id="UP000268093"/>
    </source>
</evidence>
<dbReference type="GO" id="GO:0038203">
    <property type="term" value="P:TORC2 signaling"/>
    <property type="evidence" value="ECO:0007669"/>
    <property type="project" value="TreeGrafter"/>
</dbReference>
<sequence length="66" mass="7554">MIVSAFTDAYSRGPSYEERLKNSARVITLLLKSWTGILYLCANEGRAIRSVVEALRLPYDDTRRMD</sequence>
<dbReference type="GO" id="GO:0031932">
    <property type="term" value="C:TORC2 complex"/>
    <property type="evidence" value="ECO:0007669"/>
    <property type="project" value="InterPro"/>
</dbReference>
<dbReference type="Proteomes" id="UP000268093">
    <property type="component" value="Unassembled WGS sequence"/>
</dbReference>
<dbReference type="InterPro" id="IPR028267">
    <property type="entry name" value="Pianissimo_N"/>
</dbReference>
<accession>A0A432ZZT3</accession>
<dbReference type="Pfam" id="PF14664">
    <property type="entry name" value="RICTOR_N"/>
    <property type="match status" value="1"/>
</dbReference>